<dbReference type="Proteomes" id="UP001638806">
    <property type="component" value="Unassembled WGS sequence"/>
</dbReference>
<dbReference type="EMBL" id="JBGNUJ010000003">
    <property type="protein sequence ID" value="KAL3961556.1"/>
    <property type="molecule type" value="Genomic_DNA"/>
</dbReference>
<keyword evidence="2" id="KW-1185">Reference proteome</keyword>
<evidence type="ECO:0000313" key="2">
    <source>
        <dbReference type="Proteomes" id="UP001638806"/>
    </source>
</evidence>
<protein>
    <submittedName>
        <fullName evidence="1">Uncharacterized protein</fullName>
    </submittedName>
</protein>
<proteinExistence type="predicted"/>
<evidence type="ECO:0000313" key="1">
    <source>
        <dbReference type="EMBL" id="KAL3961556.1"/>
    </source>
</evidence>
<gene>
    <name evidence="1" type="ORF">ACCO45_003079</name>
</gene>
<reference evidence="1" key="1">
    <citation type="submission" date="2024-12" db="EMBL/GenBank/DDBJ databases">
        <title>Comparative genomics and development of molecular markers within Purpureocillium lilacinum and among Purpureocillium species.</title>
        <authorList>
            <person name="Yeh Z.-Y."/>
            <person name="Ni N.-T."/>
            <person name="Lo P.-H."/>
            <person name="Mushyakhwo K."/>
            <person name="Lin C.-F."/>
            <person name="Nai Y.-S."/>
        </authorList>
    </citation>
    <scope>NUCLEOTIDE SEQUENCE</scope>
    <source>
        <strain evidence="1">NCHU-NPUST-175</strain>
    </source>
</reference>
<comment type="caution">
    <text evidence="1">The sequence shown here is derived from an EMBL/GenBank/DDBJ whole genome shotgun (WGS) entry which is preliminary data.</text>
</comment>
<name>A0ACC4E1M2_PURLI</name>
<sequence>MRSTLTWCRQVRLHALLPLPPLAKRQSDRLPCRPIVFLATLVTHLIVSVPNPRPTRSPTRPRPRASSYRARYNRPRPSASKRYISHQTAARSRPTPPALCDGVAQQKPHHGLRPVPVLASRALARGIARVRRQRRVPSAVARCRRPATVLALGRPQREKPPPLQHPQPQRAWGGDFDGQTQAGSWIGGGGGGNGGVAAMPGAYPAAEISEFDTSLGLRLDYEACLAYLALPPLGAILLLILERKSDYVRFHAWQSALLFTAIMIFHLIFSWSSFLSWLFFVGDMALIAFLTLRAYRDAEILDRFEVPFFGRIASRFLDDE</sequence>
<accession>A0ACC4E1M2</accession>
<organism evidence="1 2">
    <name type="scientific">Purpureocillium lilacinum</name>
    <name type="common">Paecilomyces lilacinus</name>
    <dbReference type="NCBI Taxonomy" id="33203"/>
    <lineage>
        <taxon>Eukaryota</taxon>
        <taxon>Fungi</taxon>
        <taxon>Dikarya</taxon>
        <taxon>Ascomycota</taxon>
        <taxon>Pezizomycotina</taxon>
        <taxon>Sordariomycetes</taxon>
        <taxon>Hypocreomycetidae</taxon>
        <taxon>Hypocreales</taxon>
        <taxon>Ophiocordycipitaceae</taxon>
        <taxon>Purpureocillium</taxon>
    </lineage>
</organism>